<evidence type="ECO:0000313" key="3">
    <source>
        <dbReference type="Proteomes" id="UP000037558"/>
    </source>
</evidence>
<keyword evidence="3" id="KW-1185">Reference proteome</keyword>
<reference evidence="3" key="1">
    <citation type="submission" date="2015-08" db="EMBL/GenBank/DDBJ databases">
        <title>Fjat-14210 dsm16467.</title>
        <authorList>
            <person name="Liu B."/>
            <person name="Wang J."/>
            <person name="Zhu Y."/>
            <person name="Liu G."/>
            <person name="Chen Q."/>
            <person name="Chen Z."/>
            <person name="Lan J."/>
            <person name="Che J."/>
            <person name="Ge C."/>
            <person name="Shi H."/>
            <person name="Pan Z."/>
            <person name="Liu X."/>
        </authorList>
    </citation>
    <scope>NUCLEOTIDE SEQUENCE [LARGE SCALE GENOMIC DNA]</scope>
    <source>
        <strain evidence="3">DSM 16467</strain>
    </source>
</reference>
<dbReference type="PANTHER" id="PTHR43245:SF13">
    <property type="entry name" value="UDP-D-APIOSE_UDP-D-XYLOSE SYNTHASE 2"/>
    <property type="match status" value="1"/>
</dbReference>
<dbReference type="AlphaFoldDB" id="A0A0M0LGV0"/>
<dbReference type="PANTHER" id="PTHR43245">
    <property type="entry name" value="BIFUNCTIONAL POLYMYXIN RESISTANCE PROTEIN ARNA"/>
    <property type="match status" value="1"/>
</dbReference>
<dbReference type="Pfam" id="PF01370">
    <property type="entry name" value="Epimerase"/>
    <property type="match status" value="1"/>
</dbReference>
<accession>A0A0M0LGV0</accession>
<dbReference type="PATRIC" id="fig|284581.3.peg.348"/>
<dbReference type="OrthoDB" id="2938417at2"/>
<dbReference type="EMBL" id="LILC01000002">
    <property type="protein sequence ID" value="KOO50284.1"/>
    <property type="molecule type" value="Genomic_DNA"/>
</dbReference>
<dbReference type="InterPro" id="IPR050177">
    <property type="entry name" value="Lipid_A_modif_metabolic_enz"/>
</dbReference>
<dbReference type="Proteomes" id="UP000037558">
    <property type="component" value="Unassembled WGS sequence"/>
</dbReference>
<protein>
    <recommendedName>
        <fullName evidence="1">NAD-dependent epimerase/dehydratase domain-containing protein</fullName>
    </recommendedName>
</protein>
<gene>
    <name evidence="2" type="ORF">AMD01_00535</name>
</gene>
<proteinExistence type="predicted"/>
<evidence type="ECO:0000259" key="1">
    <source>
        <dbReference type="Pfam" id="PF01370"/>
    </source>
</evidence>
<dbReference type="STRING" id="284581.AMD01_00535"/>
<sequence>MENVVIYGVNRFVGFQLCCYYLEQGVNVVGYTHPAHEEEDTLQEEMLLYLGRNANFSCEEMSGNLDVTHIHEQTLAVFFCFFDGGDFYHRSLVKTRIRDVHQWLMRALNHCVEKGTKTIFVSSLAVFNKQQQKITEETKPNPVTAEGKVYYHLEKVFQEHTSELSSAVVFRFPSLYGPWQPVSAAYQNAIVHKKKEVNSIKEDTRNLLYIEDAVEAIRLCVEKNEISGILHVVSNEENAWRVGAEALQLKNEVQKTNNPFVSTKVKNELGFRPKVQVTKGVQNQLNHSRQLFAHEIF</sequence>
<dbReference type="InterPro" id="IPR036291">
    <property type="entry name" value="NAD(P)-bd_dom_sf"/>
</dbReference>
<name>A0A0M0LGV0_9BACI</name>
<dbReference type="InterPro" id="IPR001509">
    <property type="entry name" value="Epimerase_deHydtase"/>
</dbReference>
<comment type="caution">
    <text evidence="2">The sequence shown here is derived from an EMBL/GenBank/DDBJ whole genome shotgun (WGS) entry which is preliminary data.</text>
</comment>
<feature type="domain" description="NAD-dependent epimerase/dehydratase" evidence="1">
    <location>
        <begin position="4"/>
        <end position="224"/>
    </location>
</feature>
<organism evidence="2 3">
    <name type="scientific">Priestia koreensis</name>
    <dbReference type="NCBI Taxonomy" id="284581"/>
    <lineage>
        <taxon>Bacteria</taxon>
        <taxon>Bacillati</taxon>
        <taxon>Bacillota</taxon>
        <taxon>Bacilli</taxon>
        <taxon>Bacillales</taxon>
        <taxon>Bacillaceae</taxon>
        <taxon>Priestia</taxon>
    </lineage>
</organism>
<evidence type="ECO:0000313" key="2">
    <source>
        <dbReference type="EMBL" id="KOO50284.1"/>
    </source>
</evidence>
<dbReference type="RefSeq" id="WP_053399433.1">
    <property type="nucleotide sequence ID" value="NZ_LILC01000002.1"/>
</dbReference>
<dbReference type="SUPFAM" id="SSF51735">
    <property type="entry name" value="NAD(P)-binding Rossmann-fold domains"/>
    <property type="match status" value="1"/>
</dbReference>
<dbReference type="Gene3D" id="3.40.50.720">
    <property type="entry name" value="NAD(P)-binding Rossmann-like Domain"/>
    <property type="match status" value="1"/>
</dbReference>